<accession>A0ABT0AQU6</accession>
<proteinExistence type="inferred from homology"/>
<evidence type="ECO:0000313" key="3">
    <source>
        <dbReference type="Proteomes" id="UP001522450"/>
    </source>
</evidence>
<protein>
    <submittedName>
        <fullName evidence="2">ISLre2 family transposase</fullName>
    </submittedName>
</protein>
<dbReference type="Pfam" id="PF06782">
    <property type="entry name" value="UPF0236"/>
    <property type="match status" value="1"/>
</dbReference>
<evidence type="ECO:0000313" key="2">
    <source>
        <dbReference type="EMBL" id="MCJ1989085.1"/>
    </source>
</evidence>
<dbReference type="Proteomes" id="UP001522450">
    <property type="component" value="Unassembled WGS sequence"/>
</dbReference>
<keyword evidence="3" id="KW-1185">Reference proteome</keyword>
<dbReference type="NCBIfam" id="NF033529">
    <property type="entry name" value="transpos_ISLre2"/>
    <property type="match status" value="1"/>
</dbReference>
<comment type="caution">
    <text evidence="2">The sequence shown here is derived from an EMBL/GenBank/DDBJ whole genome shotgun (WGS) entry which is preliminary data.</text>
</comment>
<organism evidence="2 3">
    <name type="scientific">Pseudolactococcus carnosus</name>
    <dbReference type="NCBI Taxonomy" id="2749961"/>
    <lineage>
        <taxon>Bacteria</taxon>
        <taxon>Bacillati</taxon>
        <taxon>Bacillota</taxon>
        <taxon>Bacilli</taxon>
        <taxon>Lactobacillales</taxon>
        <taxon>Streptococcaceae</taxon>
        <taxon>Pseudolactococcus</taxon>
    </lineage>
</organism>
<comment type="similarity">
    <text evidence="1">Belongs to the UPF0236 family.</text>
</comment>
<name>A0ABT0AQU6_9LACT</name>
<reference evidence="2 3" key="1">
    <citation type="journal article" date="2022" name="Microbiol. Res.">
        <title>Comparative genome analysis, predicted lifestyle and antimicrobial strategies of Lactococcus carnosus and Lactococcus paracarnosus isolated from meat.</title>
        <authorList>
            <person name="Werum V."/>
            <person name="Ehrmann M."/>
            <person name="Vogel R."/>
            <person name="Hilgarth M."/>
        </authorList>
    </citation>
    <scope>NUCLEOTIDE SEQUENCE [LARGE SCALE GENOMIC DNA]</scope>
    <source>
        <strain evidence="2 3">TMW22177</strain>
    </source>
</reference>
<sequence>MDERDFVSDFRKDNKIGFYRFVKQYDNYMYPIMRAKGYEPKTSNTRTVVFTFGEVSYSRRGYKKNGIWCYPVDEKLGLTRYIRYSRELMYQIAKMSTIVSYRKVVEMIDMVYGVFITYSTVRNAVKMTTQLFNERDDYRFYESHDIDKRIESEIIYIEGDGVMVKTKEGERKRTDLAHFVVHTGSKKIGKNRYELQNKRETISTEHTQSKERLIDVLENDYHITKDTLIVTNSDHGHGYTPYTFKEVARHLGVKRHEHFWDAYHLNKKISKEMKPFGSDLTDLLYEAVKYHSKKSVRTILDTAESMCVDEEALNQLNEFRKKLLNNFQYTKPAELRGLTHAGVGIMESQHRKVSYRMKHRGMYWSKKGADTMSRMIILDYQKELRDLFFGEWRQEYEKIKALPTSASDYLKKSEISTRDRANNKKHLNKKISRLVRGY</sequence>
<dbReference type="EMBL" id="JAAECS010000002">
    <property type="protein sequence ID" value="MCJ1989085.1"/>
    <property type="molecule type" value="Genomic_DNA"/>
</dbReference>
<dbReference type="InterPro" id="IPR009620">
    <property type="entry name" value="UPF0236"/>
</dbReference>
<evidence type="ECO:0000256" key="1">
    <source>
        <dbReference type="ARBA" id="ARBA00006539"/>
    </source>
</evidence>
<gene>
    <name evidence="2" type="ORF">GYN21_02525</name>
</gene>